<organism evidence="1 2">
    <name type="scientific">Colletotrichum godetiae</name>
    <dbReference type="NCBI Taxonomy" id="1209918"/>
    <lineage>
        <taxon>Eukaryota</taxon>
        <taxon>Fungi</taxon>
        <taxon>Dikarya</taxon>
        <taxon>Ascomycota</taxon>
        <taxon>Pezizomycotina</taxon>
        <taxon>Sordariomycetes</taxon>
        <taxon>Hypocreomycetidae</taxon>
        <taxon>Glomerellales</taxon>
        <taxon>Glomerellaceae</taxon>
        <taxon>Colletotrichum</taxon>
        <taxon>Colletotrichum acutatum species complex</taxon>
    </lineage>
</organism>
<dbReference type="SUPFAM" id="SSF56176">
    <property type="entry name" value="FAD-binding/transporter-associated domain-like"/>
    <property type="match status" value="1"/>
</dbReference>
<dbReference type="EMBL" id="JAHMHR010000070">
    <property type="protein sequence ID" value="KAK1658693.1"/>
    <property type="molecule type" value="Genomic_DNA"/>
</dbReference>
<sequence>MSTYQQSQPSSLVKATKGIQWNSWSICAATVVAGLAAQTFLVSGPAPKPIPSIESCLVKVCAGRSDCVQLPSQKDAGEATWMVPFNLGRTVTPVAIVRPKDAQEIASVVRCAAKHGVKVQAAAGSHGWG</sequence>
<gene>
    <name evidence="1" type="ORF">BDP55DRAFT_564620</name>
</gene>
<dbReference type="InterPro" id="IPR016167">
    <property type="entry name" value="FAD-bd_PCMH_sub1"/>
</dbReference>
<dbReference type="GO" id="GO:0050660">
    <property type="term" value="F:flavin adenine dinucleotide binding"/>
    <property type="evidence" value="ECO:0007669"/>
    <property type="project" value="InterPro"/>
</dbReference>
<accession>A0AAJ0A8X1</accession>
<dbReference type="GeneID" id="85454874"/>
<evidence type="ECO:0000313" key="1">
    <source>
        <dbReference type="EMBL" id="KAK1658693.1"/>
    </source>
</evidence>
<dbReference type="InterPro" id="IPR036318">
    <property type="entry name" value="FAD-bd_PCMH-like_sf"/>
</dbReference>
<dbReference type="Gene3D" id="3.30.43.10">
    <property type="entry name" value="Uridine Diphospho-n-acetylenolpyruvylglucosamine Reductase, domain 2"/>
    <property type="match status" value="1"/>
</dbReference>
<dbReference type="Proteomes" id="UP001224890">
    <property type="component" value="Unassembled WGS sequence"/>
</dbReference>
<comment type="caution">
    <text evidence="1">The sequence shown here is derived from an EMBL/GenBank/DDBJ whole genome shotgun (WGS) entry which is preliminary data.</text>
</comment>
<name>A0AAJ0A8X1_9PEZI</name>
<keyword evidence="2" id="KW-1185">Reference proteome</keyword>
<dbReference type="RefSeq" id="XP_060423457.1">
    <property type="nucleotide sequence ID" value="XM_060570348.1"/>
</dbReference>
<dbReference type="AlphaFoldDB" id="A0AAJ0A8X1"/>
<protein>
    <recommendedName>
        <fullName evidence="3">FAD binding domain-containing protein</fullName>
    </recommendedName>
</protein>
<evidence type="ECO:0000313" key="2">
    <source>
        <dbReference type="Proteomes" id="UP001224890"/>
    </source>
</evidence>
<evidence type="ECO:0008006" key="3">
    <source>
        <dbReference type="Google" id="ProtNLM"/>
    </source>
</evidence>
<reference evidence="1" key="1">
    <citation type="submission" date="2021-06" db="EMBL/GenBank/DDBJ databases">
        <title>Comparative genomics, transcriptomics and evolutionary studies reveal genomic signatures of adaptation to plant cell wall in hemibiotrophic fungi.</title>
        <authorList>
            <consortium name="DOE Joint Genome Institute"/>
            <person name="Baroncelli R."/>
            <person name="Diaz J.F."/>
            <person name="Benocci T."/>
            <person name="Peng M."/>
            <person name="Battaglia E."/>
            <person name="Haridas S."/>
            <person name="Andreopoulos W."/>
            <person name="Labutti K."/>
            <person name="Pangilinan J."/>
            <person name="Floch G.L."/>
            <person name="Makela M.R."/>
            <person name="Henrissat B."/>
            <person name="Grigoriev I.V."/>
            <person name="Crouch J.A."/>
            <person name="De Vries R.P."/>
            <person name="Sukno S.A."/>
            <person name="Thon M.R."/>
        </authorList>
    </citation>
    <scope>NUCLEOTIDE SEQUENCE</scope>
    <source>
        <strain evidence="1">CBS 193.32</strain>
    </source>
</reference>
<proteinExistence type="predicted"/>